<accession>A0ABQ7L9A4</accession>
<sequence length="91" mass="10389">MSLFIYGTEVPKRPTKPRKRKNPTTVSSLQPVSCAESTSTYPTTSSALEQISLPVQHVKKVKHRLPLKINKVDQFQKVLAYYIVYIHGSRF</sequence>
<gene>
    <name evidence="2" type="primary">A09p017410.1_BraROA</name>
    <name evidence="2" type="ORF">IGI04_034297</name>
</gene>
<feature type="compositionally biased region" description="Basic residues" evidence="1">
    <location>
        <begin position="13"/>
        <end position="22"/>
    </location>
</feature>
<feature type="region of interest" description="Disordered" evidence="1">
    <location>
        <begin position="1"/>
        <end position="31"/>
    </location>
</feature>
<proteinExistence type="predicted"/>
<evidence type="ECO:0000313" key="3">
    <source>
        <dbReference type="Proteomes" id="UP000823674"/>
    </source>
</evidence>
<protein>
    <submittedName>
        <fullName evidence="2">Uncharacterized protein</fullName>
    </submittedName>
</protein>
<name>A0ABQ7L9A4_BRACM</name>
<evidence type="ECO:0000256" key="1">
    <source>
        <dbReference type="SAM" id="MobiDB-lite"/>
    </source>
</evidence>
<evidence type="ECO:0000313" key="2">
    <source>
        <dbReference type="EMBL" id="KAG5382827.1"/>
    </source>
</evidence>
<reference evidence="2 3" key="1">
    <citation type="submission" date="2021-03" db="EMBL/GenBank/DDBJ databases">
        <authorList>
            <person name="King G.J."/>
            <person name="Bancroft I."/>
            <person name="Baten A."/>
            <person name="Bloomfield J."/>
            <person name="Borpatragohain P."/>
            <person name="He Z."/>
            <person name="Irish N."/>
            <person name="Irwin J."/>
            <person name="Liu K."/>
            <person name="Mauleon R.P."/>
            <person name="Moore J."/>
            <person name="Morris R."/>
            <person name="Ostergaard L."/>
            <person name="Wang B."/>
            <person name="Wells R."/>
        </authorList>
    </citation>
    <scope>NUCLEOTIDE SEQUENCE [LARGE SCALE GENOMIC DNA]</scope>
    <source>
        <strain evidence="2">R-o-18</strain>
        <tissue evidence="2">Leaf</tissue>
    </source>
</reference>
<keyword evidence="3" id="KW-1185">Reference proteome</keyword>
<dbReference type="EMBL" id="JADBGQ010000008">
    <property type="protein sequence ID" value="KAG5382827.1"/>
    <property type="molecule type" value="Genomic_DNA"/>
</dbReference>
<dbReference type="Proteomes" id="UP000823674">
    <property type="component" value="Chromosome A09"/>
</dbReference>
<comment type="caution">
    <text evidence="2">The sequence shown here is derived from an EMBL/GenBank/DDBJ whole genome shotgun (WGS) entry which is preliminary data.</text>
</comment>
<organism evidence="2 3">
    <name type="scientific">Brassica rapa subsp. trilocularis</name>
    <dbReference type="NCBI Taxonomy" id="1813537"/>
    <lineage>
        <taxon>Eukaryota</taxon>
        <taxon>Viridiplantae</taxon>
        <taxon>Streptophyta</taxon>
        <taxon>Embryophyta</taxon>
        <taxon>Tracheophyta</taxon>
        <taxon>Spermatophyta</taxon>
        <taxon>Magnoliopsida</taxon>
        <taxon>eudicotyledons</taxon>
        <taxon>Gunneridae</taxon>
        <taxon>Pentapetalae</taxon>
        <taxon>rosids</taxon>
        <taxon>malvids</taxon>
        <taxon>Brassicales</taxon>
        <taxon>Brassicaceae</taxon>
        <taxon>Brassiceae</taxon>
        <taxon>Brassica</taxon>
    </lineage>
</organism>